<name>A0A223S4C7_9ACTN</name>
<feature type="transmembrane region" description="Helical" evidence="1">
    <location>
        <begin position="219"/>
        <end position="242"/>
    </location>
</feature>
<gene>
    <name evidence="2" type="ORF">CDO52_09360</name>
</gene>
<proteinExistence type="predicted"/>
<organism evidence="2 3">
    <name type="scientific">Nocardiopsis gilva YIM 90087</name>
    <dbReference type="NCBI Taxonomy" id="1235441"/>
    <lineage>
        <taxon>Bacteria</taxon>
        <taxon>Bacillati</taxon>
        <taxon>Actinomycetota</taxon>
        <taxon>Actinomycetes</taxon>
        <taxon>Streptosporangiales</taxon>
        <taxon>Nocardiopsidaceae</taxon>
        <taxon>Nocardiopsis</taxon>
    </lineage>
</organism>
<feature type="transmembrane region" description="Helical" evidence="1">
    <location>
        <begin position="90"/>
        <end position="109"/>
    </location>
</feature>
<dbReference type="OrthoDB" id="3388334at2"/>
<evidence type="ECO:0000313" key="2">
    <source>
        <dbReference type="EMBL" id="ASU82968.1"/>
    </source>
</evidence>
<feature type="transmembrane region" description="Helical" evidence="1">
    <location>
        <begin position="129"/>
        <end position="149"/>
    </location>
</feature>
<keyword evidence="1" id="KW-0812">Transmembrane</keyword>
<dbReference type="AlphaFoldDB" id="A0A223S4C7"/>
<accession>A0A223S4C7</accession>
<keyword evidence="1" id="KW-0472">Membrane</keyword>
<evidence type="ECO:0000313" key="3">
    <source>
        <dbReference type="Proteomes" id="UP000215005"/>
    </source>
</evidence>
<feature type="transmembrane region" description="Helical" evidence="1">
    <location>
        <begin position="52"/>
        <end position="69"/>
    </location>
</feature>
<keyword evidence="3" id="KW-1185">Reference proteome</keyword>
<dbReference type="RefSeq" id="WP_017617549.1">
    <property type="nucleotide sequence ID" value="NZ_ANBG01000080.1"/>
</dbReference>
<keyword evidence="1" id="KW-1133">Transmembrane helix</keyword>
<protein>
    <submittedName>
        <fullName evidence="2">Uncharacterized protein</fullName>
    </submittedName>
</protein>
<dbReference type="KEGG" id="ngv:CDO52_09360"/>
<dbReference type="EMBL" id="CP022753">
    <property type="protein sequence ID" value="ASU82968.1"/>
    <property type="molecule type" value="Genomic_DNA"/>
</dbReference>
<evidence type="ECO:0000256" key="1">
    <source>
        <dbReference type="SAM" id="Phobius"/>
    </source>
</evidence>
<reference evidence="2 3" key="1">
    <citation type="submission" date="2017-08" db="EMBL/GenBank/DDBJ databases">
        <title>The complete genome sequence of Nocardiopsis gilva YIM 90087.</title>
        <authorList>
            <person name="Yin M."/>
            <person name="Tang S."/>
        </authorList>
    </citation>
    <scope>NUCLEOTIDE SEQUENCE [LARGE SCALE GENOMIC DNA]</scope>
    <source>
        <strain evidence="2 3">YIM 90087</strain>
    </source>
</reference>
<sequence length="248" mass="26370">MELERLVLGLITAILLPYSIPAIRLRLAVALPLSTGYAVYTLLPVAFSIKPAVLLPLCLASSWALAHLVRNDEDMQGSPRIFLPDGVQKFTLVPTSLTALTVLSAAAVYGVPQMLEATGGIIMDDEMAIVISGFLVSTFVGGEVVTHMLRPFSAELKKADAEEMAPLKGAGTVIGWLERSLTFIFVVAGQPEAVAVVVGIKGLARFPELQSHQKRFAEYFLIGTMTSIGVALLTAVIVRIAIGVNALG</sequence>
<dbReference type="Proteomes" id="UP000215005">
    <property type="component" value="Chromosome"/>
</dbReference>